<dbReference type="HOGENOM" id="CLU_2609697_0_0_1"/>
<accession>A0A072UB68</accession>
<reference evidence="1 3" key="2">
    <citation type="journal article" date="2014" name="BMC Genomics">
        <title>An improved genome release (version Mt4.0) for the model legume Medicago truncatula.</title>
        <authorList>
            <person name="Tang H."/>
            <person name="Krishnakumar V."/>
            <person name="Bidwell S."/>
            <person name="Rosen B."/>
            <person name="Chan A."/>
            <person name="Zhou S."/>
            <person name="Gentzbittel L."/>
            <person name="Childs K.L."/>
            <person name="Yandell M."/>
            <person name="Gundlach H."/>
            <person name="Mayer K.F."/>
            <person name="Schwartz D.C."/>
            <person name="Town C.D."/>
        </authorList>
    </citation>
    <scope>GENOME REANNOTATION</scope>
    <source>
        <strain evidence="1">A17</strain>
        <strain evidence="2 3">cv. Jemalong A17</strain>
    </source>
</reference>
<reference evidence="1 3" key="1">
    <citation type="journal article" date="2011" name="Nature">
        <title>The Medicago genome provides insight into the evolution of rhizobial symbioses.</title>
        <authorList>
            <person name="Young N.D."/>
            <person name="Debelle F."/>
            <person name="Oldroyd G.E."/>
            <person name="Geurts R."/>
            <person name="Cannon S.B."/>
            <person name="Udvardi M.K."/>
            <person name="Benedito V.A."/>
            <person name="Mayer K.F."/>
            <person name="Gouzy J."/>
            <person name="Schoof H."/>
            <person name="Van de Peer Y."/>
            <person name="Proost S."/>
            <person name="Cook D.R."/>
            <person name="Meyers B.C."/>
            <person name="Spannagl M."/>
            <person name="Cheung F."/>
            <person name="De Mita S."/>
            <person name="Krishnakumar V."/>
            <person name="Gundlach H."/>
            <person name="Zhou S."/>
            <person name="Mudge J."/>
            <person name="Bharti A.K."/>
            <person name="Murray J.D."/>
            <person name="Naoumkina M.A."/>
            <person name="Rosen B."/>
            <person name="Silverstein K.A."/>
            <person name="Tang H."/>
            <person name="Rombauts S."/>
            <person name="Zhao P.X."/>
            <person name="Zhou P."/>
            <person name="Barbe V."/>
            <person name="Bardou P."/>
            <person name="Bechner M."/>
            <person name="Bellec A."/>
            <person name="Berger A."/>
            <person name="Berges H."/>
            <person name="Bidwell S."/>
            <person name="Bisseling T."/>
            <person name="Choisne N."/>
            <person name="Couloux A."/>
            <person name="Denny R."/>
            <person name="Deshpande S."/>
            <person name="Dai X."/>
            <person name="Doyle J.J."/>
            <person name="Dudez A.M."/>
            <person name="Farmer A.D."/>
            <person name="Fouteau S."/>
            <person name="Franken C."/>
            <person name="Gibelin C."/>
            <person name="Gish J."/>
            <person name="Goldstein S."/>
            <person name="Gonzalez A.J."/>
            <person name="Green P.J."/>
            <person name="Hallab A."/>
            <person name="Hartog M."/>
            <person name="Hua A."/>
            <person name="Humphray S.J."/>
            <person name="Jeong D.H."/>
            <person name="Jing Y."/>
            <person name="Jocker A."/>
            <person name="Kenton S.M."/>
            <person name="Kim D.J."/>
            <person name="Klee K."/>
            <person name="Lai H."/>
            <person name="Lang C."/>
            <person name="Lin S."/>
            <person name="Macmil S.L."/>
            <person name="Magdelenat G."/>
            <person name="Matthews L."/>
            <person name="McCorrison J."/>
            <person name="Monaghan E.L."/>
            <person name="Mun J.H."/>
            <person name="Najar F.Z."/>
            <person name="Nicholson C."/>
            <person name="Noirot C."/>
            <person name="O'Bleness M."/>
            <person name="Paule C.R."/>
            <person name="Poulain J."/>
            <person name="Prion F."/>
            <person name="Qin B."/>
            <person name="Qu C."/>
            <person name="Retzel E.F."/>
            <person name="Riddle C."/>
            <person name="Sallet E."/>
            <person name="Samain S."/>
            <person name="Samson N."/>
            <person name="Sanders I."/>
            <person name="Saurat O."/>
            <person name="Scarpelli C."/>
            <person name="Schiex T."/>
            <person name="Segurens B."/>
            <person name="Severin A.J."/>
            <person name="Sherrier D.J."/>
            <person name="Shi R."/>
            <person name="Sims S."/>
            <person name="Singer S.R."/>
            <person name="Sinharoy S."/>
            <person name="Sterck L."/>
            <person name="Viollet A."/>
            <person name="Wang B.B."/>
            <person name="Wang K."/>
            <person name="Wang M."/>
            <person name="Wang X."/>
            <person name="Warfsmann J."/>
            <person name="Weissenbach J."/>
            <person name="White D.D."/>
            <person name="White J.D."/>
            <person name="Wiley G.B."/>
            <person name="Wincker P."/>
            <person name="Xing Y."/>
            <person name="Yang L."/>
            <person name="Yao Z."/>
            <person name="Ying F."/>
            <person name="Zhai J."/>
            <person name="Zhou L."/>
            <person name="Zuber A."/>
            <person name="Denarie J."/>
            <person name="Dixon R.A."/>
            <person name="May G.D."/>
            <person name="Schwartz D.C."/>
            <person name="Rogers J."/>
            <person name="Quetier F."/>
            <person name="Town C.D."/>
            <person name="Roe B.A."/>
        </authorList>
    </citation>
    <scope>NUCLEOTIDE SEQUENCE [LARGE SCALE GENOMIC DNA]</scope>
    <source>
        <strain evidence="1">A17</strain>
        <strain evidence="2 3">cv. Jemalong A17</strain>
    </source>
</reference>
<name>A0A072UB68_MEDTR</name>
<dbReference type="Proteomes" id="UP000002051">
    <property type="component" value="Unassembled WGS sequence"/>
</dbReference>
<dbReference type="PaxDb" id="3880-AES66157"/>
<evidence type="ECO:0000313" key="2">
    <source>
        <dbReference type="EnsemblPlants" id="KEH23090"/>
    </source>
</evidence>
<gene>
    <name evidence="1" type="ordered locus">MTR_7g066320</name>
</gene>
<evidence type="ECO:0000313" key="1">
    <source>
        <dbReference type="EMBL" id="KEH23090.1"/>
    </source>
</evidence>
<dbReference type="AlphaFoldDB" id="A0A072UB68"/>
<dbReference type="EnsemblPlants" id="KEH23090">
    <property type="protein sequence ID" value="KEH23090"/>
    <property type="gene ID" value="MTR_7g066320"/>
</dbReference>
<organism evidence="1 3">
    <name type="scientific">Medicago truncatula</name>
    <name type="common">Barrel medic</name>
    <name type="synonym">Medicago tribuloides</name>
    <dbReference type="NCBI Taxonomy" id="3880"/>
    <lineage>
        <taxon>Eukaryota</taxon>
        <taxon>Viridiplantae</taxon>
        <taxon>Streptophyta</taxon>
        <taxon>Embryophyta</taxon>
        <taxon>Tracheophyta</taxon>
        <taxon>Spermatophyta</taxon>
        <taxon>Magnoliopsida</taxon>
        <taxon>eudicotyledons</taxon>
        <taxon>Gunneridae</taxon>
        <taxon>Pentapetalae</taxon>
        <taxon>rosids</taxon>
        <taxon>fabids</taxon>
        <taxon>Fabales</taxon>
        <taxon>Fabaceae</taxon>
        <taxon>Papilionoideae</taxon>
        <taxon>50 kb inversion clade</taxon>
        <taxon>NPAAA clade</taxon>
        <taxon>Hologalegina</taxon>
        <taxon>IRL clade</taxon>
        <taxon>Trifolieae</taxon>
        <taxon>Medicago</taxon>
    </lineage>
</organism>
<dbReference type="EMBL" id="CM001223">
    <property type="protein sequence ID" value="KEH23090.1"/>
    <property type="molecule type" value="Genomic_DNA"/>
</dbReference>
<evidence type="ECO:0000313" key="3">
    <source>
        <dbReference type="Proteomes" id="UP000002051"/>
    </source>
</evidence>
<reference evidence="2" key="3">
    <citation type="submission" date="2015-04" db="UniProtKB">
        <authorList>
            <consortium name="EnsemblPlants"/>
        </authorList>
    </citation>
    <scope>IDENTIFICATION</scope>
    <source>
        <strain evidence="2">cv. Jemalong A17</strain>
    </source>
</reference>
<proteinExistence type="predicted"/>
<sequence length="79" mass="8934">MLRVGFEPTPYRTRTLIWRLRPTRPSQLDKAMKKNQNSNLISSDDVAINCLARVPRSHHTTLTLVSKPIHSLLSSSPLA</sequence>
<keyword evidence="3" id="KW-1185">Reference proteome</keyword>
<protein>
    <submittedName>
        <fullName evidence="1 2">Uncharacterized protein</fullName>
    </submittedName>
</protein>